<dbReference type="InterPro" id="IPR005141">
    <property type="entry name" value="eRF1_2"/>
</dbReference>
<evidence type="ECO:0000256" key="1">
    <source>
        <dbReference type="ARBA" id="ARBA00004496"/>
    </source>
</evidence>
<dbReference type="NCBIfam" id="TIGR03676">
    <property type="entry name" value="aRF1_eRF1"/>
    <property type="match status" value="1"/>
</dbReference>
<evidence type="ECO:0000256" key="5">
    <source>
        <dbReference type="ARBA" id="ARBA00022490"/>
    </source>
</evidence>
<dbReference type="SMART" id="SM01194">
    <property type="entry name" value="eRF1_1"/>
    <property type="match status" value="1"/>
</dbReference>
<evidence type="ECO:0000313" key="9">
    <source>
        <dbReference type="Proteomes" id="UP000688137"/>
    </source>
</evidence>
<evidence type="ECO:0000256" key="2">
    <source>
        <dbReference type="ARBA" id="ARBA00005326"/>
    </source>
</evidence>
<proteinExistence type="inferred from homology"/>
<reference evidence="8" key="1">
    <citation type="submission" date="2021-01" db="EMBL/GenBank/DDBJ databases">
        <authorList>
            <consortium name="Genoscope - CEA"/>
            <person name="William W."/>
        </authorList>
    </citation>
    <scope>NUCLEOTIDE SEQUENCE</scope>
</reference>
<dbReference type="InterPro" id="IPR005140">
    <property type="entry name" value="eRF1_Pelota-like_N"/>
</dbReference>
<evidence type="ECO:0000256" key="4">
    <source>
        <dbReference type="ARBA" id="ARBA00013382"/>
    </source>
</evidence>
<comment type="caution">
    <text evidence="8">The sequence shown here is derived from an EMBL/GenBank/DDBJ whole genome shotgun (WGS) entry which is preliminary data.</text>
</comment>
<dbReference type="Pfam" id="PF03463">
    <property type="entry name" value="eRF1_1"/>
    <property type="match status" value="1"/>
</dbReference>
<keyword evidence="6" id="KW-0648">Protein biosynthesis</keyword>
<comment type="subunit">
    <text evidence="3">Heterodimer of two subunits, one of which binds GTP.</text>
</comment>
<dbReference type="Pfam" id="PF03465">
    <property type="entry name" value="eRF1_3"/>
    <property type="match status" value="1"/>
</dbReference>
<dbReference type="FunFam" id="3.30.1330.30:FF:000032">
    <property type="entry name" value="Eukaryotic peptide chain release factor subunit 1"/>
    <property type="match status" value="1"/>
</dbReference>
<dbReference type="FunFam" id="3.30.960.10:FF:000003">
    <property type="entry name" value="Peptide chain release factor subunit 1"/>
    <property type="match status" value="1"/>
</dbReference>
<dbReference type="InterPro" id="IPR005142">
    <property type="entry name" value="eRF1_3"/>
</dbReference>
<keyword evidence="5" id="KW-0963">Cytoplasm</keyword>
<dbReference type="Proteomes" id="UP000688137">
    <property type="component" value="Unassembled WGS sequence"/>
</dbReference>
<evidence type="ECO:0000256" key="6">
    <source>
        <dbReference type="ARBA" id="ARBA00022917"/>
    </source>
</evidence>
<protein>
    <recommendedName>
        <fullName evidence="4">Eukaryotic peptide chain release factor subunit 1</fullName>
    </recommendedName>
</protein>
<dbReference type="EMBL" id="CAJJDM010000150">
    <property type="protein sequence ID" value="CAD8111028.1"/>
    <property type="molecule type" value="Genomic_DNA"/>
</dbReference>
<keyword evidence="9" id="KW-1185">Reference proteome</keyword>
<dbReference type="Pfam" id="PF03464">
    <property type="entry name" value="eRF1_2"/>
    <property type="match status" value="1"/>
</dbReference>
<comment type="similarity">
    <text evidence="2">Belongs to the eukaryotic release factor 1 family.</text>
</comment>
<dbReference type="InterPro" id="IPR004403">
    <property type="entry name" value="Peptide_chain-rel_eRF1/aRF1"/>
</dbReference>
<name>A0A8S1Q6D0_PARPR</name>
<dbReference type="FunFam" id="3.30.420.60:FF:000003">
    <property type="entry name" value="Peptide chain release factor subunit 1"/>
    <property type="match status" value="1"/>
</dbReference>
<organism evidence="8 9">
    <name type="scientific">Paramecium primaurelia</name>
    <dbReference type="NCBI Taxonomy" id="5886"/>
    <lineage>
        <taxon>Eukaryota</taxon>
        <taxon>Sar</taxon>
        <taxon>Alveolata</taxon>
        <taxon>Ciliophora</taxon>
        <taxon>Intramacronucleata</taxon>
        <taxon>Oligohymenophorea</taxon>
        <taxon>Peniculida</taxon>
        <taxon>Parameciidae</taxon>
        <taxon>Paramecium</taxon>
    </lineage>
</organism>
<evidence type="ECO:0000256" key="3">
    <source>
        <dbReference type="ARBA" id="ARBA00011520"/>
    </source>
</evidence>
<evidence type="ECO:0000259" key="7">
    <source>
        <dbReference type="SMART" id="SM01194"/>
    </source>
</evidence>
<dbReference type="GO" id="GO:0005737">
    <property type="term" value="C:cytoplasm"/>
    <property type="evidence" value="ECO:0007669"/>
    <property type="project" value="UniProtKB-SubCell"/>
</dbReference>
<sequence length="437" mass="49417">MDSKLSDAEIALEQFRLKKLIKTLSQERTAGTSVVSVYIPPKRIISDITNRLNTQYAEAASIKDKANRTSVQEAIQAAILRLRPYNKAPNNGLVVFCGIVQQADGKGEKKISVVIEPYRPLDLSLYFCDPQFHVEELRALLNIDPPFGFIIMDGNGSLFATIQGNSKQIIKSFDVDLPKKHNKGGQSSVRFARLRMEKRHNYLRKVCETATTCFISEDKPNVKGLVLAGSADFKNDLAGSQFFDKRLQPLIISVVDINYGGEQGLNQAVQLSQESLLEVKYIREKNLVGQFFENIDKDTGLVVYGVQDTMRAVESQTIKTLVCVDTLQYLRLECQSKQTEQKAIKYVKGNEGYEAGSLIEEKNGEQFVILLKEDLVEHLSEKFKDYGLDFQLITDHSVEGNQFMKGFSGLGGFLRFKMDMDYLVQQEDWKDEDEDFI</sequence>
<dbReference type="PANTHER" id="PTHR10113">
    <property type="entry name" value="PEPTIDE CHAIN RELEASE FACTOR SUBUNIT 1"/>
    <property type="match status" value="1"/>
</dbReference>
<dbReference type="AlphaFoldDB" id="A0A8S1Q6D0"/>
<gene>
    <name evidence="8" type="ORF">PPRIM_AZ9-3.1.T1460060</name>
</gene>
<comment type="subcellular location">
    <subcellularLocation>
        <location evidence="1">Cytoplasm</location>
    </subcellularLocation>
</comment>
<dbReference type="OMA" id="RCNGSEE"/>
<feature type="domain" description="eRF1/Pelota-like N-terminal" evidence="7">
    <location>
        <begin position="7"/>
        <end position="142"/>
    </location>
</feature>
<accession>A0A8S1Q6D0</accession>
<evidence type="ECO:0000313" key="8">
    <source>
        <dbReference type="EMBL" id="CAD8111028.1"/>
    </source>
</evidence>
<dbReference type="GO" id="GO:0003747">
    <property type="term" value="F:translation release factor activity"/>
    <property type="evidence" value="ECO:0007669"/>
    <property type="project" value="InterPro"/>
</dbReference>